<gene>
    <name evidence="1" type="ORF">SAMN05216302_105211</name>
</gene>
<dbReference type="GO" id="GO:0000272">
    <property type="term" value="P:polysaccharide catabolic process"/>
    <property type="evidence" value="ECO:0007669"/>
    <property type="project" value="InterPro"/>
</dbReference>
<dbReference type="SUPFAM" id="SSF63446">
    <property type="entry name" value="Type I dockerin domain"/>
    <property type="match status" value="1"/>
</dbReference>
<evidence type="ECO:0000313" key="1">
    <source>
        <dbReference type="EMBL" id="SFL27919.1"/>
    </source>
</evidence>
<dbReference type="InterPro" id="IPR001096">
    <property type="entry name" value="Peptidase_C13"/>
</dbReference>
<keyword evidence="2" id="KW-1185">Reference proteome</keyword>
<organism evidence="1 2">
    <name type="scientific">Nitrosomonas aestuarii</name>
    <dbReference type="NCBI Taxonomy" id="52441"/>
    <lineage>
        <taxon>Bacteria</taxon>
        <taxon>Pseudomonadati</taxon>
        <taxon>Pseudomonadota</taxon>
        <taxon>Betaproteobacteria</taxon>
        <taxon>Nitrosomonadales</taxon>
        <taxon>Nitrosomonadaceae</taxon>
        <taxon>Nitrosomonas</taxon>
    </lineage>
</organism>
<dbReference type="Proteomes" id="UP000199533">
    <property type="component" value="Unassembled WGS sequence"/>
</dbReference>
<dbReference type="Pfam" id="PF01650">
    <property type="entry name" value="Peptidase_C13"/>
    <property type="match status" value="1"/>
</dbReference>
<accession>A0A1I4GDH8</accession>
<dbReference type="InterPro" id="IPR036439">
    <property type="entry name" value="Dockerin_dom_sf"/>
</dbReference>
<dbReference type="RefSeq" id="WP_090703118.1">
    <property type="nucleotide sequence ID" value="NZ_FOSP01000052.1"/>
</dbReference>
<dbReference type="EMBL" id="FOSP01000052">
    <property type="protein sequence ID" value="SFL27919.1"/>
    <property type="molecule type" value="Genomic_DNA"/>
</dbReference>
<evidence type="ECO:0000313" key="2">
    <source>
        <dbReference type="Proteomes" id="UP000199533"/>
    </source>
</evidence>
<protein>
    <submittedName>
        <fullName evidence="1">Peptidase C13 family protein</fullName>
    </submittedName>
</protein>
<dbReference type="OrthoDB" id="9804257at2"/>
<reference evidence="2" key="1">
    <citation type="submission" date="2016-10" db="EMBL/GenBank/DDBJ databases">
        <authorList>
            <person name="Varghese N."/>
            <person name="Submissions S."/>
        </authorList>
    </citation>
    <scope>NUCLEOTIDE SEQUENCE [LARGE SCALE GENOMIC DNA]</scope>
    <source>
        <strain evidence="2">Nm69</strain>
    </source>
</reference>
<dbReference type="GO" id="GO:0008233">
    <property type="term" value="F:peptidase activity"/>
    <property type="evidence" value="ECO:0007669"/>
    <property type="project" value="InterPro"/>
</dbReference>
<dbReference type="GO" id="GO:0006508">
    <property type="term" value="P:proteolysis"/>
    <property type="evidence" value="ECO:0007669"/>
    <property type="project" value="InterPro"/>
</dbReference>
<dbReference type="STRING" id="52441.SAMN05216302_105211"/>
<dbReference type="Gene3D" id="1.10.1330.10">
    <property type="entry name" value="Dockerin domain"/>
    <property type="match status" value="1"/>
</dbReference>
<dbReference type="Gene3D" id="2.60.120.260">
    <property type="entry name" value="Galactose-binding domain-like"/>
    <property type="match status" value="1"/>
</dbReference>
<sequence length="643" mass="70046">MRIFEQKSIAITVACLVCFIVLVFSSNTSRSEGISLNDAADKVINEIFSGELGERAMFAAPESKQAGDEIIADFSGARVDVTADSWFFFIDEQPAAGWEHPAQYIFVDIGTGAIRANSLTAPPQELSSLIPINAVAQAQLVIIDQNAISVEDVPATNPIITIPVKKNYAVLVSGGFNAFNNYSRYWNDIAFIYRALKDKYNFDDEEIIVLFANGTHLPTADLDDDGRDDIDFAATKANLANVLNQVAGNMDGTGKFFFYSTHHGGQESGQDAKLYLWGESIRDDELADLIKNIRAKQSIYTMEQCYSGGMMDDILAATMATGTSACVMTAANFDEVSDAADTEGNYDEYVFHWTSAVYGKDPDNNPVNADMNGDGRVTMREAHEYARTMDSASETPQIGESIVGACDAVLFNKPASIKSSGVWRSNDVVSPGWETVAFSDDNWSFARSPYPSPAHPTDLVPGTNASFMWHDPAATSDGTKGSDVAFFRFSFNLDLRPGTVLSAGAGTARISADDDYEFYVNGQLVFENKDNGFADKVDTVDFSSHLQDGQNVFAIHAVDGGWGSPFDRLYERVLFDAAILLPGDLNKDLCVDRSDLAILLTEIRKSLPHNLAYDLNADGVVNIADARKLVTLFTHDRGAACSQ</sequence>
<name>A0A1I4GDH8_9PROT</name>
<proteinExistence type="predicted"/>
<dbReference type="Gene3D" id="3.40.50.1460">
    <property type="match status" value="1"/>
</dbReference>
<dbReference type="AlphaFoldDB" id="A0A1I4GDH8"/>